<gene>
    <name evidence="1" type="ORF">chiPu_0002413</name>
</gene>
<dbReference type="EMBL" id="BEZZ01000045">
    <property type="protein sequence ID" value="GCC24015.1"/>
    <property type="molecule type" value="Genomic_DNA"/>
</dbReference>
<sequence length="77" mass="8742">MACFRLETAVKRSFVQTRQRVSKVSCKRSFPNPRSHIFPSVGIPVGRNNSSKQTLKRQVLPIKIPAGCVCRRLVFNN</sequence>
<evidence type="ECO:0000313" key="2">
    <source>
        <dbReference type="Proteomes" id="UP000287033"/>
    </source>
</evidence>
<comment type="caution">
    <text evidence="1">The sequence shown here is derived from an EMBL/GenBank/DDBJ whole genome shotgun (WGS) entry which is preliminary data.</text>
</comment>
<reference evidence="1 2" key="1">
    <citation type="journal article" date="2018" name="Nat. Ecol. Evol.">
        <title>Shark genomes provide insights into elasmobranch evolution and the origin of vertebrates.</title>
        <authorList>
            <person name="Hara Y"/>
            <person name="Yamaguchi K"/>
            <person name="Onimaru K"/>
            <person name="Kadota M"/>
            <person name="Koyanagi M"/>
            <person name="Keeley SD"/>
            <person name="Tatsumi K"/>
            <person name="Tanaka K"/>
            <person name="Motone F"/>
            <person name="Kageyama Y"/>
            <person name="Nozu R"/>
            <person name="Adachi N"/>
            <person name="Nishimura O"/>
            <person name="Nakagawa R"/>
            <person name="Tanegashima C"/>
            <person name="Kiyatake I"/>
            <person name="Matsumoto R"/>
            <person name="Murakumo K"/>
            <person name="Nishida K"/>
            <person name="Terakita A"/>
            <person name="Kuratani S"/>
            <person name="Sato K"/>
            <person name="Hyodo S Kuraku.S."/>
        </authorList>
    </citation>
    <scope>NUCLEOTIDE SEQUENCE [LARGE SCALE GENOMIC DNA]</scope>
</reference>
<evidence type="ECO:0000313" key="1">
    <source>
        <dbReference type="EMBL" id="GCC24015.1"/>
    </source>
</evidence>
<keyword evidence="2" id="KW-1185">Reference proteome</keyword>
<organism evidence="1 2">
    <name type="scientific">Chiloscyllium punctatum</name>
    <name type="common">Brownbanded bambooshark</name>
    <name type="synonym">Hemiscyllium punctatum</name>
    <dbReference type="NCBI Taxonomy" id="137246"/>
    <lineage>
        <taxon>Eukaryota</taxon>
        <taxon>Metazoa</taxon>
        <taxon>Chordata</taxon>
        <taxon>Craniata</taxon>
        <taxon>Vertebrata</taxon>
        <taxon>Chondrichthyes</taxon>
        <taxon>Elasmobranchii</taxon>
        <taxon>Galeomorphii</taxon>
        <taxon>Galeoidea</taxon>
        <taxon>Orectolobiformes</taxon>
        <taxon>Hemiscylliidae</taxon>
        <taxon>Chiloscyllium</taxon>
    </lineage>
</organism>
<proteinExistence type="predicted"/>
<name>A0A401S0V9_CHIPU</name>
<dbReference type="AlphaFoldDB" id="A0A401S0V9"/>
<protein>
    <submittedName>
        <fullName evidence="1">Uncharacterized protein</fullName>
    </submittedName>
</protein>
<dbReference type="Proteomes" id="UP000287033">
    <property type="component" value="Unassembled WGS sequence"/>
</dbReference>
<accession>A0A401S0V9</accession>